<dbReference type="Proteomes" id="UP000305546">
    <property type="component" value="Unassembled WGS sequence"/>
</dbReference>
<dbReference type="AlphaFoldDB" id="A0A5C4M276"/>
<dbReference type="OrthoDB" id="3627087at2"/>
<feature type="transmembrane region" description="Helical" evidence="1">
    <location>
        <begin position="6"/>
        <end position="29"/>
    </location>
</feature>
<feature type="transmembrane region" description="Helical" evidence="1">
    <location>
        <begin position="50"/>
        <end position="72"/>
    </location>
</feature>
<proteinExistence type="predicted"/>
<reference evidence="3 4" key="1">
    <citation type="submission" date="2019-06" db="EMBL/GenBank/DDBJ databases">
        <title>Amycolatopsis alkalitolerans sp. nov., isolated from Gastrodia elata Blume.</title>
        <authorList>
            <person name="Narsing Rao M.P."/>
            <person name="Li W.J."/>
        </authorList>
    </citation>
    <scope>NUCLEOTIDE SEQUENCE [LARGE SCALE GENOMIC DNA]</scope>
    <source>
        <strain evidence="3 4">SYSUP0005</strain>
    </source>
</reference>
<dbReference type="EMBL" id="VDFW01000009">
    <property type="protein sequence ID" value="TNC26124.1"/>
    <property type="molecule type" value="Genomic_DNA"/>
</dbReference>
<sequence length="200" mass="20962">MAVLSASFGILAPVTIIALPFALFAWRLLTNWRSRTRPALSAATTSGLDTGIVVMALEVLALTMMPVGHSHGSSLHLMPGSDILTEFAGNGSLWQIAGNLLLLAPLGVLVSLRFPALRSIRRITALAFGVSVVLELTQYLLHAGRVTSTDDVLLNTLGVAASATLSCGWARRPVPVKIPAQQPAPLVEAVSPRNAGAGRV</sequence>
<dbReference type="PANTHER" id="PTHR36834:SF1">
    <property type="entry name" value="INTEGRAL MEMBRANE PROTEIN"/>
    <property type="match status" value="1"/>
</dbReference>
<dbReference type="InterPro" id="IPR053150">
    <property type="entry name" value="Teicoplanin_resist-assoc"/>
</dbReference>
<dbReference type="Pfam" id="PF04892">
    <property type="entry name" value="VanZ"/>
    <property type="match status" value="1"/>
</dbReference>
<dbReference type="PANTHER" id="PTHR36834">
    <property type="entry name" value="MEMBRANE PROTEIN-RELATED"/>
    <property type="match status" value="1"/>
</dbReference>
<evidence type="ECO:0000256" key="1">
    <source>
        <dbReference type="SAM" id="Phobius"/>
    </source>
</evidence>
<organism evidence="3 4">
    <name type="scientific">Amycolatopsis alkalitolerans</name>
    <dbReference type="NCBI Taxonomy" id="2547244"/>
    <lineage>
        <taxon>Bacteria</taxon>
        <taxon>Bacillati</taxon>
        <taxon>Actinomycetota</taxon>
        <taxon>Actinomycetes</taxon>
        <taxon>Pseudonocardiales</taxon>
        <taxon>Pseudonocardiaceae</taxon>
        <taxon>Amycolatopsis</taxon>
    </lineage>
</organism>
<feature type="domain" description="VanZ-like" evidence="2">
    <location>
        <begin position="74"/>
        <end position="165"/>
    </location>
</feature>
<dbReference type="InterPro" id="IPR006976">
    <property type="entry name" value="VanZ-like"/>
</dbReference>
<accession>A0A5C4M276</accession>
<evidence type="ECO:0000313" key="3">
    <source>
        <dbReference type="EMBL" id="TNC26124.1"/>
    </source>
</evidence>
<comment type="caution">
    <text evidence="3">The sequence shown here is derived from an EMBL/GenBank/DDBJ whole genome shotgun (WGS) entry which is preliminary data.</text>
</comment>
<evidence type="ECO:0000259" key="2">
    <source>
        <dbReference type="Pfam" id="PF04892"/>
    </source>
</evidence>
<dbReference type="RefSeq" id="WP_139096990.1">
    <property type="nucleotide sequence ID" value="NZ_VDFW01000009.1"/>
</dbReference>
<evidence type="ECO:0000313" key="4">
    <source>
        <dbReference type="Proteomes" id="UP000305546"/>
    </source>
</evidence>
<keyword evidence="1" id="KW-0812">Transmembrane</keyword>
<feature type="transmembrane region" description="Helical" evidence="1">
    <location>
        <begin position="92"/>
        <end position="111"/>
    </location>
</feature>
<keyword evidence="4" id="KW-1185">Reference proteome</keyword>
<gene>
    <name evidence="3" type="ORF">FG385_13245</name>
</gene>
<keyword evidence="1" id="KW-0472">Membrane</keyword>
<keyword evidence="1" id="KW-1133">Transmembrane helix</keyword>
<protein>
    <submittedName>
        <fullName evidence="3">VanZ family protein</fullName>
    </submittedName>
</protein>
<name>A0A5C4M276_9PSEU</name>